<keyword evidence="3 7" id="KW-0812">Transmembrane</keyword>
<gene>
    <name evidence="9" type="ORF">E2F43_07865</name>
</gene>
<comment type="caution">
    <text evidence="9">The sequence shown here is derived from an EMBL/GenBank/DDBJ whole genome shotgun (WGS) entry which is preliminary data.</text>
</comment>
<evidence type="ECO:0000256" key="5">
    <source>
        <dbReference type="ARBA" id="ARBA00023136"/>
    </source>
</evidence>
<feature type="transmembrane region" description="Helical" evidence="7">
    <location>
        <begin position="233"/>
        <end position="255"/>
    </location>
</feature>
<evidence type="ECO:0000256" key="3">
    <source>
        <dbReference type="ARBA" id="ARBA00022692"/>
    </source>
</evidence>
<evidence type="ECO:0000259" key="8">
    <source>
        <dbReference type="PROSITE" id="PS50156"/>
    </source>
</evidence>
<evidence type="ECO:0000256" key="6">
    <source>
        <dbReference type="SAM" id="MobiDB-lite"/>
    </source>
</evidence>
<protein>
    <submittedName>
        <fullName evidence="9">RND family transporter</fullName>
    </submittedName>
</protein>
<dbReference type="InterPro" id="IPR050545">
    <property type="entry name" value="Mycobact_MmpL"/>
</dbReference>
<evidence type="ECO:0000256" key="7">
    <source>
        <dbReference type="SAM" id="Phobius"/>
    </source>
</evidence>
<evidence type="ECO:0000256" key="1">
    <source>
        <dbReference type="ARBA" id="ARBA00004651"/>
    </source>
</evidence>
<dbReference type="Gene3D" id="1.20.1640.10">
    <property type="entry name" value="Multidrug efflux transporter AcrB transmembrane domain"/>
    <property type="match status" value="2"/>
</dbReference>
<dbReference type="InterPro" id="IPR004869">
    <property type="entry name" value="MMPL_dom"/>
</dbReference>
<sequence>MEHAEFKYDALKTARLPERLIFGHRPLVLLLFTLATLFLAYQAYQIKPDASFAKLVPQTHPFIQKMNEHMRDLRAAGVSLKVSVAVREGDIFNDEYLATLSQISDEIFYIPGVDKNGLKSIWSPDVRWTMVTEDGFDMGSVIPPDYDGSKESLEQLRLNLNRSGIIGSMVANDFKSTIIEVPIYDTDPTTGEQLNYLEFSRNLEKLVRQSYESENISIHIIGFPKLIGDLLEGIGAIFIFAAVTLLITFVLLYVYTRDLRATFVPLFCSILAVIWQLGLLRLAGYGLNAYSILVPFLVLAIGVSHGVQVINAVALQLGDRGHRLIATRLAFRGLYIAGMTALISDGIGFITLLVIDIGVIQELGIAASIGVASIILTNLVLLPVIISYTSMSKAGVKHMKVDPNRRHKLWSLVSLCATPKVAAISLLVGLAGYGVGIWGGQKMQIGDLDSGAPELRPDSRYNLDNSFITSNYAVSSDILVVMVETPLQACGLYRNIRLIDKFDWYMENVPGVQSVISPADVVRMTATALNEGNARWETLSRRQRVIDGGLANVPRSLMNLDCSLAMVVLFLDDHKAETLERITDEVQSFQQRFGNDQIHFALAAGNAGVEAATNEEIAVAQSQILTLVYTVVAALVFLSFRSLVAVICIILPLGMTSALCQALMAQLDIGIKVATLPVVALGVGVGVDYGIYIFSRLSFYLRRGLPMREAYYLALTTTGRAVAFTGFALGIGVVTWILSPIKYQADMGMLLTFMFLWNMVGALWLLPALATFLIRPTKIPGRATGAAEPAPAEYHQPPGNAKTEG</sequence>
<dbReference type="PROSITE" id="PS50156">
    <property type="entry name" value="SSD"/>
    <property type="match status" value="1"/>
</dbReference>
<feature type="transmembrane region" description="Helical" evidence="7">
    <location>
        <begin position="334"/>
        <end position="359"/>
    </location>
</feature>
<keyword evidence="5 7" id="KW-0472">Membrane</keyword>
<dbReference type="SUPFAM" id="SSF82866">
    <property type="entry name" value="Multidrug efflux transporter AcrB transmembrane domain"/>
    <property type="match status" value="2"/>
</dbReference>
<dbReference type="PANTHER" id="PTHR33406">
    <property type="entry name" value="MEMBRANE PROTEIN MJ1562-RELATED"/>
    <property type="match status" value="1"/>
</dbReference>
<evidence type="ECO:0000256" key="2">
    <source>
        <dbReference type="ARBA" id="ARBA00022475"/>
    </source>
</evidence>
<feature type="transmembrane region" description="Helical" evidence="7">
    <location>
        <begin position="289"/>
        <end position="313"/>
    </location>
</feature>
<feature type="region of interest" description="Disordered" evidence="6">
    <location>
        <begin position="784"/>
        <end position="805"/>
    </location>
</feature>
<dbReference type="Pfam" id="PF03176">
    <property type="entry name" value="MMPL"/>
    <property type="match status" value="2"/>
</dbReference>
<keyword evidence="2" id="KW-1003">Cell membrane</keyword>
<dbReference type="GO" id="GO:0005886">
    <property type="term" value="C:plasma membrane"/>
    <property type="evidence" value="ECO:0007669"/>
    <property type="project" value="UniProtKB-SubCell"/>
</dbReference>
<proteinExistence type="predicted"/>
<organism evidence="9 10">
    <name type="scientific">Seongchinamella unica</name>
    <dbReference type="NCBI Taxonomy" id="2547392"/>
    <lineage>
        <taxon>Bacteria</taxon>
        <taxon>Pseudomonadati</taxon>
        <taxon>Pseudomonadota</taxon>
        <taxon>Gammaproteobacteria</taxon>
        <taxon>Cellvibrionales</taxon>
        <taxon>Halieaceae</taxon>
        <taxon>Seongchinamella</taxon>
    </lineage>
</organism>
<dbReference type="AlphaFoldDB" id="A0A4R5LRU5"/>
<dbReference type="InterPro" id="IPR000731">
    <property type="entry name" value="SSD"/>
</dbReference>
<feature type="domain" description="SSD" evidence="8">
    <location>
        <begin position="266"/>
        <end position="388"/>
    </location>
</feature>
<evidence type="ECO:0000256" key="4">
    <source>
        <dbReference type="ARBA" id="ARBA00022989"/>
    </source>
</evidence>
<feature type="transmembrane region" description="Helical" evidence="7">
    <location>
        <begin position="676"/>
        <end position="699"/>
    </location>
</feature>
<feature type="transmembrane region" description="Helical" evidence="7">
    <location>
        <begin position="365"/>
        <end position="388"/>
    </location>
</feature>
<comment type="subcellular location">
    <subcellularLocation>
        <location evidence="1">Cell membrane</location>
        <topology evidence="1">Multi-pass membrane protein</topology>
    </subcellularLocation>
</comment>
<evidence type="ECO:0000313" key="10">
    <source>
        <dbReference type="Proteomes" id="UP000295554"/>
    </source>
</evidence>
<keyword evidence="4 7" id="KW-1133">Transmembrane helix</keyword>
<feature type="transmembrane region" description="Helical" evidence="7">
    <location>
        <begin position="262"/>
        <end position="283"/>
    </location>
</feature>
<reference evidence="9 10" key="1">
    <citation type="submission" date="2019-03" db="EMBL/GenBank/DDBJ databases">
        <title>Seongchinamella monodicae gen. nov., sp. nov., a novel member of the Gammaproteobacteria isolated from a tidal mudflat of beach.</title>
        <authorList>
            <person name="Yang H.G."/>
            <person name="Kang J.W."/>
            <person name="Lee S.D."/>
        </authorList>
    </citation>
    <scope>NUCLEOTIDE SEQUENCE [LARGE SCALE GENOMIC DNA]</scope>
    <source>
        <strain evidence="9 10">GH4-78</strain>
    </source>
</reference>
<dbReference type="Proteomes" id="UP000295554">
    <property type="component" value="Unassembled WGS sequence"/>
</dbReference>
<feature type="transmembrane region" description="Helical" evidence="7">
    <location>
        <begin position="711"/>
        <end position="738"/>
    </location>
</feature>
<dbReference type="OrthoDB" id="5963930at2"/>
<evidence type="ECO:0000313" key="9">
    <source>
        <dbReference type="EMBL" id="TDG13447.1"/>
    </source>
</evidence>
<dbReference type="EMBL" id="SMSE01000002">
    <property type="protein sequence ID" value="TDG13447.1"/>
    <property type="molecule type" value="Genomic_DNA"/>
</dbReference>
<dbReference type="PANTHER" id="PTHR33406:SF10">
    <property type="entry name" value="SSD DOMAIN-CONTAINING PROTEIN"/>
    <property type="match status" value="1"/>
</dbReference>
<name>A0A4R5LRU5_9GAMM</name>
<feature type="transmembrane region" description="Helical" evidence="7">
    <location>
        <begin position="750"/>
        <end position="774"/>
    </location>
</feature>
<accession>A0A4R5LRU5</accession>
<feature type="transmembrane region" description="Helical" evidence="7">
    <location>
        <begin position="27"/>
        <end position="44"/>
    </location>
</feature>
<keyword evidence="10" id="KW-1185">Reference proteome</keyword>
<dbReference type="RefSeq" id="WP_133211429.1">
    <property type="nucleotide sequence ID" value="NZ_SMSE01000002.1"/>
</dbReference>